<dbReference type="EMBL" id="KV784364">
    <property type="protein sequence ID" value="OEU12780.1"/>
    <property type="molecule type" value="Genomic_DNA"/>
</dbReference>
<reference evidence="4 5" key="1">
    <citation type="submission" date="2016-09" db="EMBL/GenBank/DDBJ databases">
        <title>Extensive genetic diversity and differential bi-allelic expression allows diatom success in the polar Southern Ocean.</title>
        <authorList>
            <consortium name="DOE Joint Genome Institute"/>
            <person name="Mock T."/>
            <person name="Otillar R.P."/>
            <person name="Strauss J."/>
            <person name="Dupont C."/>
            <person name="Frickenhaus S."/>
            <person name="Maumus F."/>
            <person name="Mcmullan M."/>
            <person name="Sanges R."/>
            <person name="Schmutz J."/>
            <person name="Toseland A."/>
            <person name="Valas R."/>
            <person name="Veluchamy A."/>
            <person name="Ward B.J."/>
            <person name="Allen A."/>
            <person name="Barry K."/>
            <person name="Falciatore A."/>
            <person name="Ferrante M."/>
            <person name="Fortunato A.E."/>
            <person name="Gloeckner G."/>
            <person name="Gruber A."/>
            <person name="Hipkin R."/>
            <person name="Janech M."/>
            <person name="Kroth P."/>
            <person name="Leese F."/>
            <person name="Lindquist E."/>
            <person name="Lyon B.R."/>
            <person name="Martin J."/>
            <person name="Mayer C."/>
            <person name="Parker M."/>
            <person name="Quesneville H."/>
            <person name="Raymond J."/>
            <person name="Uhlig C."/>
            <person name="Valentin K.U."/>
            <person name="Worden A.Z."/>
            <person name="Armbrust E.V."/>
            <person name="Bowler C."/>
            <person name="Green B."/>
            <person name="Moulton V."/>
            <person name="Van Oosterhout C."/>
            <person name="Grigoriev I."/>
        </authorList>
    </citation>
    <scope>NUCLEOTIDE SEQUENCE [LARGE SCALE GENOMIC DNA]</scope>
    <source>
        <strain evidence="4 5">CCMP1102</strain>
    </source>
</reference>
<feature type="compositionally biased region" description="Basic and acidic residues" evidence="1">
    <location>
        <begin position="257"/>
        <end position="274"/>
    </location>
</feature>
<feature type="compositionally biased region" description="Basic residues" evidence="1">
    <location>
        <begin position="120"/>
        <end position="136"/>
    </location>
</feature>
<feature type="compositionally biased region" description="Polar residues" evidence="1">
    <location>
        <begin position="207"/>
        <end position="216"/>
    </location>
</feature>
<dbReference type="Pfam" id="PF00249">
    <property type="entry name" value="Myb_DNA-binding"/>
    <property type="match status" value="1"/>
</dbReference>
<feature type="region of interest" description="Disordered" evidence="1">
    <location>
        <begin position="95"/>
        <end position="143"/>
    </location>
</feature>
<dbReference type="PROSITE" id="PS50090">
    <property type="entry name" value="MYB_LIKE"/>
    <property type="match status" value="1"/>
</dbReference>
<proteinExistence type="predicted"/>
<dbReference type="PROSITE" id="PS51294">
    <property type="entry name" value="HTH_MYB"/>
    <property type="match status" value="1"/>
</dbReference>
<dbReference type="SMART" id="SM00717">
    <property type="entry name" value="SANT"/>
    <property type="match status" value="1"/>
</dbReference>
<feature type="domain" description="Myb-like" evidence="2">
    <location>
        <begin position="138"/>
        <end position="189"/>
    </location>
</feature>
<dbReference type="InterPro" id="IPR001005">
    <property type="entry name" value="SANT/Myb"/>
</dbReference>
<evidence type="ECO:0000259" key="2">
    <source>
        <dbReference type="PROSITE" id="PS50090"/>
    </source>
</evidence>
<evidence type="ECO:0000259" key="3">
    <source>
        <dbReference type="PROSITE" id="PS51294"/>
    </source>
</evidence>
<gene>
    <name evidence="4" type="ORF">FRACYDRAFT_244054</name>
</gene>
<dbReference type="InterPro" id="IPR009057">
    <property type="entry name" value="Homeodomain-like_sf"/>
</dbReference>
<dbReference type="SUPFAM" id="SSF46689">
    <property type="entry name" value="Homeodomain-like"/>
    <property type="match status" value="1"/>
</dbReference>
<accession>A0A1E7F3N9</accession>
<dbReference type="InterPro" id="IPR017930">
    <property type="entry name" value="Myb_dom"/>
</dbReference>
<sequence>MVQPSPLRSRSPFARLDGNQQQQHDQDQLDLYSDGGRSTRSNTRKIRRTIREDPYCDYGDDDDILSSSIMSLTPATGSTDDDVIIEDHTVTMVTAKKKKAPPPPTTTTTAATAAVVTGSSRKRSNKKASTRKKTKHKNPDHAEGRWKYWEHMEFLKGLRREGKGKWKAIGRAIPTRSTVQVKTHAQVELKKIDSGIDIFAELDDYEAQQQNHPQPQESKEGGDDDDNDDDRFVEKRSHHHRPREQRQQQPSLLQYNRLDRCLSFSEKRNKENGIPRETSLKQSPGGHQQQQQKQQLASGKSDECVHPAVGGAVVMPSYPSHSNGGSTSNNVVNTKTTSATTTTRKDVEGAVNLLGLAFSDAYSSSQKKNLVRYNDGVSDKSHMDGNGNSNGNGNSSMNMNMNMNMNYFEV</sequence>
<evidence type="ECO:0000313" key="4">
    <source>
        <dbReference type="EMBL" id="OEU12780.1"/>
    </source>
</evidence>
<feature type="compositionally biased region" description="Low complexity" evidence="1">
    <location>
        <begin position="385"/>
        <end position="400"/>
    </location>
</feature>
<feature type="compositionally biased region" description="Low complexity" evidence="1">
    <location>
        <begin position="281"/>
        <end position="299"/>
    </location>
</feature>
<protein>
    <submittedName>
        <fullName evidence="4">Uncharacterized protein</fullName>
    </submittedName>
</protein>
<dbReference type="Gene3D" id="1.10.10.60">
    <property type="entry name" value="Homeodomain-like"/>
    <property type="match status" value="1"/>
</dbReference>
<feature type="compositionally biased region" description="Low complexity" evidence="1">
    <location>
        <begin position="106"/>
        <end position="119"/>
    </location>
</feature>
<dbReference type="Proteomes" id="UP000095751">
    <property type="component" value="Unassembled WGS sequence"/>
</dbReference>
<dbReference type="CDD" id="cd00167">
    <property type="entry name" value="SANT"/>
    <property type="match status" value="1"/>
</dbReference>
<dbReference type="KEGG" id="fcy:FRACYDRAFT_244054"/>
<organism evidence="4 5">
    <name type="scientific">Fragilariopsis cylindrus CCMP1102</name>
    <dbReference type="NCBI Taxonomy" id="635003"/>
    <lineage>
        <taxon>Eukaryota</taxon>
        <taxon>Sar</taxon>
        <taxon>Stramenopiles</taxon>
        <taxon>Ochrophyta</taxon>
        <taxon>Bacillariophyta</taxon>
        <taxon>Bacillariophyceae</taxon>
        <taxon>Bacillariophycidae</taxon>
        <taxon>Bacillariales</taxon>
        <taxon>Bacillariaceae</taxon>
        <taxon>Fragilariopsis</taxon>
    </lineage>
</organism>
<feature type="region of interest" description="Disordered" evidence="1">
    <location>
        <begin position="1"/>
        <end position="60"/>
    </location>
</feature>
<feature type="region of interest" description="Disordered" evidence="1">
    <location>
        <begin position="207"/>
        <end position="304"/>
    </location>
</feature>
<dbReference type="InParanoid" id="A0A1E7F3N9"/>
<name>A0A1E7F3N9_9STRA</name>
<evidence type="ECO:0000313" key="5">
    <source>
        <dbReference type="Proteomes" id="UP000095751"/>
    </source>
</evidence>
<dbReference type="OrthoDB" id="118550at2759"/>
<feature type="domain" description="HTH myb-type" evidence="3">
    <location>
        <begin position="138"/>
        <end position="193"/>
    </location>
</feature>
<keyword evidence="5" id="KW-1185">Reference proteome</keyword>
<dbReference type="AlphaFoldDB" id="A0A1E7F3N9"/>
<evidence type="ECO:0000256" key="1">
    <source>
        <dbReference type="SAM" id="MobiDB-lite"/>
    </source>
</evidence>
<feature type="region of interest" description="Disordered" evidence="1">
    <location>
        <begin position="377"/>
        <end position="400"/>
    </location>
</feature>